<dbReference type="RefSeq" id="XP_016604096.1">
    <property type="nucleotide sequence ID" value="XM_016756796.1"/>
</dbReference>
<feature type="active site" description="Proton acceptor" evidence="9">
    <location>
        <position position="149"/>
    </location>
</feature>
<evidence type="ECO:0000256" key="6">
    <source>
        <dbReference type="ARBA" id="ARBA00022801"/>
    </source>
</evidence>
<dbReference type="SUPFAM" id="SSF55031">
    <property type="entry name" value="Bacterial exopeptidase dimerisation domain"/>
    <property type="match status" value="1"/>
</dbReference>
<dbReference type="FunFam" id="3.40.630.10:FF:000019">
    <property type="entry name" value="Aminoacylase 1"/>
    <property type="match status" value="1"/>
</dbReference>
<dbReference type="VEuPathDB" id="FungiDB:SPPG_08649"/>
<dbReference type="Pfam" id="PF01546">
    <property type="entry name" value="Peptidase_M20"/>
    <property type="match status" value="1"/>
</dbReference>
<dbReference type="RefSeq" id="XP_016604095.1">
    <property type="nucleotide sequence ID" value="XM_016756795.1"/>
</dbReference>
<organism evidence="12 13">
    <name type="scientific">Spizellomyces punctatus (strain DAOM BR117)</name>
    <dbReference type="NCBI Taxonomy" id="645134"/>
    <lineage>
        <taxon>Eukaryota</taxon>
        <taxon>Fungi</taxon>
        <taxon>Fungi incertae sedis</taxon>
        <taxon>Chytridiomycota</taxon>
        <taxon>Chytridiomycota incertae sedis</taxon>
        <taxon>Chytridiomycetes</taxon>
        <taxon>Spizellomycetales</taxon>
        <taxon>Spizellomycetaceae</taxon>
        <taxon>Spizellomyces</taxon>
    </lineage>
</organism>
<feature type="binding site" evidence="10">
    <location>
        <position position="115"/>
    </location>
    <ligand>
        <name>Zn(2+)</name>
        <dbReference type="ChEBI" id="CHEBI:29105"/>
        <label>2</label>
    </ligand>
</feature>
<evidence type="ECO:0000256" key="4">
    <source>
        <dbReference type="ARBA" id="ARBA00022490"/>
    </source>
</evidence>
<feature type="binding site" evidence="10">
    <location>
        <position position="150"/>
    </location>
    <ligand>
        <name>Zn(2+)</name>
        <dbReference type="ChEBI" id="CHEBI:29105"/>
        <label>2</label>
    </ligand>
</feature>
<dbReference type="EC" id="3.5.1.14" evidence="3"/>
<sequence>MATIKTNGSDEHIAVSRFREFLRIKTVQPKPDYEGCTAFLSSMAKELGLDFHTVECVKGKPTCIFTWVGTDPSLPSLMLNCHSDVVPVSEDKWTHDPFAADKLENGDIIARGAQDMKCVGIQYLEAIRILKHQNKRPLRTVHVTFVPDEEIGGIEGMKLFVKTDEFKKLNVGFALDEGLANPGNAYKLFYGERAPWWLTLKAKGGAGHGSQFIEPSATLRLLKVLNKFIAFREAENIRLRYGRKENGEGYKLGDVTTTNITILKAGVQHNVVPEAAQAGIDIRIATTVDLHAFKRQIEEWCSEDGIEIEWVNTFWSNACTLTDDTNVWWRIVKGVADKRNIKLEPEIFPAATDSRYIREVGIPAFGISPMRNTPVLLHDHDEYLNEKVFLEGVEFYVDLIEAYWNVRG</sequence>
<keyword evidence="6 12" id="KW-0378">Hydrolase</keyword>
<evidence type="ECO:0000256" key="3">
    <source>
        <dbReference type="ARBA" id="ARBA00011913"/>
    </source>
</evidence>
<keyword evidence="4" id="KW-0963">Cytoplasm</keyword>
<dbReference type="InterPro" id="IPR052083">
    <property type="entry name" value="Aminoacylase-1_M20A"/>
</dbReference>
<dbReference type="GO" id="GO:0004046">
    <property type="term" value="F:aminoacylase activity"/>
    <property type="evidence" value="ECO:0007669"/>
    <property type="project" value="UniProtKB-EC"/>
</dbReference>
<dbReference type="EMBL" id="KQ257472">
    <property type="protein sequence ID" value="KNC96056.1"/>
    <property type="molecule type" value="Genomic_DNA"/>
</dbReference>
<dbReference type="FunFam" id="1.10.150.900:FF:000001">
    <property type="entry name" value="Aminoacylase-1, putative"/>
    <property type="match status" value="1"/>
</dbReference>
<evidence type="ECO:0000313" key="13">
    <source>
        <dbReference type="Proteomes" id="UP000053201"/>
    </source>
</evidence>
<keyword evidence="5 10" id="KW-0479">Metal-binding</keyword>
<dbReference type="eggNOG" id="KOG2275">
    <property type="taxonomic scope" value="Eukaryota"/>
</dbReference>
<dbReference type="NCBIfam" id="TIGR01880">
    <property type="entry name" value="Ac-peptdase-euk"/>
    <property type="match status" value="1"/>
</dbReference>
<comment type="similarity">
    <text evidence="2">Belongs to the peptidase M20A family.</text>
</comment>
<dbReference type="FunFam" id="3.30.70.360:FF:000005">
    <property type="entry name" value="Putative Aminoacylase-1"/>
    <property type="match status" value="1"/>
</dbReference>
<dbReference type="AlphaFoldDB" id="A0A0L0H3K6"/>
<proteinExistence type="inferred from homology"/>
<feature type="binding site" evidence="10">
    <location>
        <position position="177"/>
    </location>
    <ligand>
        <name>Zn(2+)</name>
        <dbReference type="ChEBI" id="CHEBI:29105"/>
        <label>1</label>
    </ligand>
</feature>
<evidence type="ECO:0000256" key="7">
    <source>
        <dbReference type="ARBA" id="ARBA00022833"/>
    </source>
</evidence>
<dbReference type="PANTHER" id="PTHR45892:SF1">
    <property type="entry name" value="AMINOACYLASE-1"/>
    <property type="match status" value="1"/>
</dbReference>
<feature type="binding site" evidence="10">
    <location>
        <position position="82"/>
    </location>
    <ligand>
        <name>Zn(2+)</name>
        <dbReference type="ChEBI" id="CHEBI:29105"/>
        <label>1</label>
    </ligand>
</feature>
<evidence type="ECO:0000256" key="10">
    <source>
        <dbReference type="PIRSR" id="PIRSR036696-2"/>
    </source>
</evidence>
<evidence type="ECO:0000259" key="11">
    <source>
        <dbReference type="Pfam" id="PF07687"/>
    </source>
</evidence>
<dbReference type="InterPro" id="IPR010159">
    <property type="entry name" value="N-acyl_aa_amidohydrolase"/>
</dbReference>
<evidence type="ECO:0000313" key="12">
    <source>
        <dbReference type="EMBL" id="KNC96055.1"/>
    </source>
</evidence>
<dbReference type="Gene3D" id="3.30.70.360">
    <property type="match status" value="1"/>
</dbReference>
<accession>A0A0L0H3K6</accession>
<dbReference type="PROSITE" id="PS00759">
    <property type="entry name" value="ARGE_DAPE_CPG2_2"/>
    <property type="match status" value="1"/>
</dbReference>
<dbReference type="Proteomes" id="UP000053201">
    <property type="component" value="Unassembled WGS sequence"/>
</dbReference>
<evidence type="ECO:0000256" key="8">
    <source>
        <dbReference type="ARBA" id="ARBA00029656"/>
    </source>
</evidence>
<dbReference type="InterPro" id="IPR001261">
    <property type="entry name" value="ArgE/DapE_CS"/>
</dbReference>
<dbReference type="STRING" id="645134.A0A0L0H3K6"/>
<comment type="subcellular location">
    <subcellularLocation>
        <location evidence="1">Cytoplasm</location>
    </subcellularLocation>
</comment>
<feature type="binding site" evidence="10">
    <location>
        <position position="115"/>
    </location>
    <ligand>
        <name>Zn(2+)</name>
        <dbReference type="ChEBI" id="CHEBI:29105"/>
        <label>1</label>
    </ligand>
</feature>
<evidence type="ECO:0000256" key="5">
    <source>
        <dbReference type="ARBA" id="ARBA00022723"/>
    </source>
</evidence>
<evidence type="ECO:0000256" key="1">
    <source>
        <dbReference type="ARBA" id="ARBA00004496"/>
    </source>
</evidence>
<comment type="cofactor">
    <cofactor evidence="10">
        <name>Zn(2+)</name>
        <dbReference type="ChEBI" id="CHEBI:29105"/>
    </cofactor>
    <text evidence="10">Binds 2 Zn(2+) ions per subunit.</text>
</comment>
<feature type="active site" evidence="9">
    <location>
        <position position="84"/>
    </location>
</feature>
<dbReference type="InterPro" id="IPR036264">
    <property type="entry name" value="Bact_exopeptidase_dim_dom"/>
</dbReference>
<dbReference type="GO" id="GO:0046872">
    <property type="term" value="F:metal ion binding"/>
    <property type="evidence" value="ECO:0007669"/>
    <property type="project" value="UniProtKB-KW"/>
</dbReference>
<reference evidence="12 13" key="1">
    <citation type="submission" date="2009-08" db="EMBL/GenBank/DDBJ databases">
        <title>The Genome Sequence of Spizellomyces punctatus strain DAOM BR117.</title>
        <authorList>
            <consortium name="The Broad Institute Genome Sequencing Platform"/>
            <person name="Russ C."/>
            <person name="Cuomo C."/>
            <person name="Shea T."/>
            <person name="Young S.K."/>
            <person name="Zeng Q."/>
            <person name="Koehrsen M."/>
            <person name="Haas B."/>
            <person name="Borodovsky M."/>
            <person name="Guigo R."/>
            <person name="Alvarado L."/>
            <person name="Berlin A."/>
            <person name="Bochicchio J."/>
            <person name="Borenstein D."/>
            <person name="Chapman S."/>
            <person name="Chen Z."/>
            <person name="Engels R."/>
            <person name="Freedman E."/>
            <person name="Gellesch M."/>
            <person name="Goldberg J."/>
            <person name="Griggs A."/>
            <person name="Gujja S."/>
            <person name="Heiman D."/>
            <person name="Hepburn T."/>
            <person name="Howarth C."/>
            <person name="Jen D."/>
            <person name="Larson L."/>
            <person name="Lewis B."/>
            <person name="Mehta T."/>
            <person name="Park D."/>
            <person name="Pearson M."/>
            <person name="Roberts A."/>
            <person name="Saif S."/>
            <person name="Shenoy N."/>
            <person name="Sisk P."/>
            <person name="Stolte C."/>
            <person name="Sykes S."/>
            <person name="Thomson T."/>
            <person name="Walk T."/>
            <person name="White J."/>
            <person name="Yandava C."/>
            <person name="Burger G."/>
            <person name="Gray M.W."/>
            <person name="Holland P.W.H."/>
            <person name="King N."/>
            <person name="Lang F.B.F."/>
            <person name="Roger A.J."/>
            <person name="Ruiz-Trillo I."/>
            <person name="Lander E."/>
            <person name="Nusbaum C."/>
        </authorList>
    </citation>
    <scope>NUCLEOTIDE SEQUENCE [LARGE SCALE GENOMIC DNA]</scope>
    <source>
        <strain evidence="12 13">DAOM BR117</strain>
    </source>
</reference>
<keyword evidence="13" id="KW-1185">Reference proteome</keyword>
<feature type="binding site" evidence="10">
    <location>
        <position position="378"/>
    </location>
    <ligand>
        <name>Zn(2+)</name>
        <dbReference type="ChEBI" id="CHEBI:29105"/>
        <label>2</label>
    </ligand>
</feature>
<dbReference type="InterPro" id="IPR002933">
    <property type="entry name" value="Peptidase_M20"/>
</dbReference>
<name>A0A0L0H3K6_SPIPD</name>
<dbReference type="CDD" id="cd05646">
    <property type="entry name" value="M20_AcylaseI_like"/>
    <property type="match status" value="1"/>
</dbReference>
<dbReference type="GO" id="GO:0006520">
    <property type="term" value="P:amino acid metabolic process"/>
    <property type="evidence" value="ECO:0007669"/>
    <property type="project" value="InterPro"/>
</dbReference>
<protein>
    <recommendedName>
        <fullName evidence="3">N-acyl-aliphatic-L-amino acid amidohydrolase</fullName>
        <ecNumber evidence="3">3.5.1.14</ecNumber>
    </recommendedName>
    <alternativeName>
        <fullName evidence="8">N-acyl-L-amino-acid amidohydrolase</fullName>
    </alternativeName>
</protein>
<dbReference type="Pfam" id="PF07687">
    <property type="entry name" value="M20_dimer"/>
    <property type="match status" value="1"/>
</dbReference>
<dbReference type="SUPFAM" id="SSF53187">
    <property type="entry name" value="Zn-dependent exopeptidases"/>
    <property type="match status" value="1"/>
</dbReference>
<keyword evidence="7 10" id="KW-0862">Zinc</keyword>
<dbReference type="Gene3D" id="1.10.150.900">
    <property type="match status" value="1"/>
</dbReference>
<feature type="domain" description="Peptidase M20 dimerisation" evidence="11">
    <location>
        <begin position="191"/>
        <end position="305"/>
    </location>
</feature>
<evidence type="ECO:0000256" key="2">
    <source>
        <dbReference type="ARBA" id="ARBA00006247"/>
    </source>
</evidence>
<dbReference type="GeneID" id="27691796"/>
<dbReference type="Gene3D" id="3.40.630.10">
    <property type="entry name" value="Zn peptidases"/>
    <property type="match status" value="1"/>
</dbReference>
<evidence type="ECO:0000256" key="9">
    <source>
        <dbReference type="PIRSR" id="PIRSR036696-1"/>
    </source>
</evidence>
<dbReference type="GO" id="GO:0005737">
    <property type="term" value="C:cytoplasm"/>
    <property type="evidence" value="ECO:0007669"/>
    <property type="project" value="UniProtKB-SubCell"/>
</dbReference>
<dbReference type="PIRSF" id="PIRSF036696">
    <property type="entry name" value="ACY-1"/>
    <property type="match status" value="1"/>
</dbReference>
<dbReference type="OMA" id="GTDAKQF"/>
<dbReference type="InterPro" id="IPR011650">
    <property type="entry name" value="Peptidase_M20_dimer"/>
</dbReference>
<dbReference type="EMBL" id="KQ257472">
    <property type="protein sequence ID" value="KNC96055.1"/>
    <property type="molecule type" value="Genomic_DNA"/>
</dbReference>
<dbReference type="OrthoDB" id="3064516at2759"/>
<dbReference type="PANTHER" id="PTHR45892">
    <property type="entry name" value="AMINOACYLASE-1"/>
    <property type="match status" value="1"/>
</dbReference>
<gene>
    <name evidence="12" type="ORF">SPPG_08649</name>
</gene>